<evidence type="ECO:0000259" key="11">
    <source>
        <dbReference type="Pfam" id="PF03934"/>
    </source>
</evidence>
<organism evidence="13 14">
    <name type="scientific">Methylomonas subterranea</name>
    <dbReference type="NCBI Taxonomy" id="2952225"/>
    <lineage>
        <taxon>Bacteria</taxon>
        <taxon>Pseudomonadati</taxon>
        <taxon>Pseudomonadota</taxon>
        <taxon>Gammaproteobacteria</taxon>
        <taxon>Methylococcales</taxon>
        <taxon>Methylococcaceae</taxon>
        <taxon>Methylomonas</taxon>
    </lineage>
</organism>
<dbReference type="Gene3D" id="1.10.40.60">
    <property type="entry name" value="EpsJ-like"/>
    <property type="match status" value="2"/>
</dbReference>
<comment type="caution">
    <text evidence="13">The sequence shown here is derived from an EMBL/GenBank/DDBJ whole genome shotgun (WGS) entry which is preliminary data.</text>
</comment>
<evidence type="ECO:0000259" key="12">
    <source>
        <dbReference type="Pfam" id="PF21687"/>
    </source>
</evidence>
<keyword evidence="4 10" id="KW-1003">Cell membrane</keyword>
<dbReference type="InterPro" id="IPR038072">
    <property type="entry name" value="GspK_central_sf"/>
</dbReference>
<dbReference type="Gene3D" id="3.30.1300.30">
    <property type="entry name" value="GSPII I/J protein-like"/>
    <property type="match status" value="1"/>
</dbReference>
<comment type="similarity">
    <text evidence="2 10">Belongs to the GSP K family.</text>
</comment>
<dbReference type="SUPFAM" id="SSF158544">
    <property type="entry name" value="GspK insert domain-like"/>
    <property type="match status" value="1"/>
</dbReference>
<accession>A0ABT1TDH6</accession>
<dbReference type="Pfam" id="PF03934">
    <property type="entry name" value="T2SSK"/>
    <property type="match status" value="1"/>
</dbReference>
<dbReference type="PANTHER" id="PTHR38831">
    <property type="entry name" value="TYPE II SECRETION SYSTEM PROTEIN K"/>
    <property type="match status" value="1"/>
</dbReference>
<name>A0ABT1TDH6_9GAMM</name>
<reference evidence="13 14" key="1">
    <citation type="submission" date="2022-07" db="EMBL/GenBank/DDBJ databases">
        <title>Methylomonas rivi sp. nov., Methylomonas rosea sp. nov., Methylomonas aureus sp. nov. and Methylomonas subterranea sp. nov., four novel methanotrophs isolated from a freshwater creek and the deep terrestrial subsurface.</title>
        <authorList>
            <person name="Abin C."/>
            <person name="Sankaranarayanan K."/>
            <person name="Garner C."/>
            <person name="Sindelar R."/>
            <person name="Kotary K."/>
            <person name="Garner R."/>
            <person name="Barclay S."/>
            <person name="Lawson P."/>
            <person name="Krumholz L."/>
        </authorList>
    </citation>
    <scope>NUCLEOTIDE SEQUENCE [LARGE SCALE GENOMIC DNA]</scope>
    <source>
        <strain evidence="13 14">SURF-2</strain>
    </source>
</reference>
<dbReference type="Proteomes" id="UP001524499">
    <property type="component" value="Unassembled WGS sequence"/>
</dbReference>
<proteinExistence type="inferred from homology"/>
<dbReference type="RefSeq" id="WP_256601212.1">
    <property type="nucleotide sequence ID" value="NZ_JANIBJ010000007.1"/>
</dbReference>
<keyword evidence="9 10" id="KW-0472">Membrane</keyword>
<evidence type="ECO:0000256" key="4">
    <source>
        <dbReference type="ARBA" id="ARBA00022475"/>
    </source>
</evidence>
<dbReference type="EMBL" id="JANIBJ010000007">
    <property type="protein sequence ID" value="MCQ8103508.1"/>
    <property type="molecule type" value="Genomic_DNA"/>
</dbReference>
<keyword evidence="5 10" id="KW-0997">Cell inner membrane</keyword>
<dbReference type="SUPFAM" id="SSF54523">
    <property type="entry name" value="Pili subunits"/>
    <property type="match status" value="1"/>
</dbReference>
<keyword evidence="8" id="KW-1133">Transmembrane helix</keyword>
<evidence type="ECO:0000313" key="13">
    <source>
        <dbReference type="EMBL" id="MCQ8103508.1"/>
    </source>
</evidence>
<dbReference type="Pfam" id="PF21687">
    <property type="entry name" value="T2SSK_1st"/>
    <property type="match status" value="1"/>
</dbReference>
<dbReference type="PANTHER" id="PTHR38831:SF1">
    <property type="entry name" value="TYPE II SECRETION SYSTEM PROTEIN K-RELATED"/>
    <property type="match status" value="1"/>
</dbReference>
<evidence type="ECO:0000256" key="5">
    <source>
        <dbReference type="ARBA" id="ARBA00022519"/>
    </source>
</evidence>
<keyword evidence="14" id="KW-1185">Reference proteome</keyword>
<dbReference type="NCBIfam" id="NF037980">
    <property type="entry name" value="T2SS_GspK"/>
    <property type="match status" value="1"/>
</dbReference>
<feature type="domain" description="T2SS protein K first SAM-like" evidence="12">
    <location>
        <begin position="97"/>
        <end position="198"/>
    </location>
</feature>
<keyword evidence="7" id="KW-0653">Protein transport</keyword>
<dbReference type="InterPro" id="IPR045584">
    <property type="entry name" value="Pilin-like"/>
</dbReference>
<evidence type="ECO:0000256" key="1">
    <source>
        <dbReference type="ARBA" id="ARBA00004533"/>
    </source>
</evidence>
<protein>
    <recommendedName>
        <fullName evidence="10">Type II secretion system protein K</fullName>
    </recommendedName>
</protein>
<keyword evidence="3 10" id="KW-0813">Transport</keyword>
<evidence type="ECO:0000256" key="2">
    <source>
        <dbReference type="ARBA" id="ARBA00007246"/>
    </source>
</evidence>
<evidence type="ECO:0000256" key="9">
    <source>
        <dbReference type="ARBA" id="ARBA00023136"/>
    </source>
</evidence>
<evidence type="ECO:0000256" key="8">
    <source>
        <dbReference type="ARBA" id="ARBA00022989"/>
    </source>
</evidence>
<dbReference type="InterPro" id="IPR049179">
    <property type="entry name" value="T2SSK_SAM-like_2nd"/>
</dbReference>
<evidence type="ECO:0000256" key="3">
    <source>
        <dbReference type="ARBA" id="ARBA00022448"/>
    </source>
</evidence>
<dbReference type="InterPro" id="IPR005628">
    <property type="entry name" value="GspK"/>
</dbReference>
<evidence type="ECO:0000313" key="14">
    <source>
        <dbReference type="Proteomes" id="UP001524499"/>
    </source>
</evidence>
<feature type="domain" description="T2SS protein K second SAM-like" evidence="11">
    <location>
        <begin position="203"/>
        <end position="250"/>
    </location>
</feature>
<sequence>MSAGRRMRRQRGVALITVLLVLALATVTIVSMSGERQLDIRRTENQLRGDQAWAHAHSLESWALARLRDEAGDRQKPLRLREDGGAELRASLAEAQGKINLNNLLVDGEVSQTDAQRLRRLLRHLELNGELLDAILDWIDADGDIRYPFGAEDEAYSRRQPPGRAANREFADLGELRLIQGVTPEVFRKLRPFVSVLPGYAPINVNTAAPEVLRCLADDISADRAASMFRASGKPFADLDEFLKDEAVLGSGIGRYGLSVQSKYFLLAGSVDMGGTRLRFESLLRKDGDGAVAVVGRAREGWQYD</sequence>
<dbReference type="InterPro" id="IPR049031">
    <property type="entry name" value="T2SSK_SAM-like_1st"/>
</dbReference>
<evidence type="ECO:0000256" key="10">
    <source>
        <dbReference type="PIRNR" id="PIRNR002786"/>
    </source>
</evidence>
<evidence type="ECO:0000256" key="6">
    <source>
        <dbReference type="ARBA" id="ARBA00022692"/>
    </source>
</evidence>
<gene>
    <name evidence="13" type="primary">gspK</name>
    <name evidence="13" type="ORF">NP590_05265</name>
</gene>
<keyword evidence="6" id="KW-0812">Transmembrane</keyword>
<evidence type="ECO:0000256" key="7">
    <source>
        <dbReference type="ARBA" id="ARBA00022927"/>
    </source>
</evidence>
<comment type="subcellular location">
    <subcellularLocation>
        <location evidence="1 10">Cell inner membrane</location>
    </subcellularLocation>
</comment>
<dbReference type="PIRSF" id="PIRSF002786">
    <property type="entry name" value="XcpX"/>
    <property type="match status" value="1"/>
</dbReference>